<name>A0A918IFW8_9ACTN</name>
<comment type="caution">
    <text evidence="1">The sequence shown here is derived from an EMBL/GenBank/DDBJ whole genome shotgun (WGS) entry which is preliminary data.</text>
</comment>
<keyword evidence="2" id="KW-1185">Reference proteome</keyword>
<dbReference type="AlphaFoldDB" id="A0A918IFW8"/>
<reference evidence="1" key="1">
    <citation type="journal article" date="2014" name="Int. J. Syst. Evol. Microbiol.">
        <title>Complete genome sequence of Corynebacterium casei LMG S-19264T (=DSM 44701T), isolated from a smear-ripened cheese.</title>
        <authorList>
            <consortium name="US DOE Joint Genome Institute (JGI-PGF)"/>
            <person name="Walter F."/>
            <person name="Albersmeier A."/>
            <person name="Kalinowski J."/>
            <person name="Ruckert C."/>
        </authorList>
    </citation>
    <scope>NUCLEOTIDE SEQUENCE</scope>
    <source>
        <strain evidence="1">JCM 4369</strain>
    </source>
</reference>
<sequence>MVAGPEATVVAKAAGTMLRGLSERVTTTPAWPGMREALLELHEILNDWCQAAQRTGEALERLRSQHLTRSYVKYMAGVGNGGGRSVRFLGIPLRQGYIEIAQRDIKAIMETSAPLAQRWSSAKRRQAARRTLRRLMGIYCPELLDSFDRAVEGRVDWVTRHRQDIEHALEHGLQPGTLADMIRETARTTTALVAARDDMKRLILERYPMGAPIAEEETA</sequence>
<proteinExistence type="predicted"/>
<protein>
    <submittedName>
        <fullName evidence="1">Uncharacterized protein</fullName>
    </submittedName>
</protein>
<dbReference type="Proteomes" id="UP000618795">
    <property type="component" value="Unassembled WGS sequence"/>
</dbReference>
<gene>
    <name evidence="1" type="ORF">GCM10010260_59460</name>
</gene>
<reference evidence="1" key="2">
    <citation type="submission" date="2020-09" db="EMBL/GenBank/DDBJ databases">
        <authorList>
            <person name="Sun Q."/>
            <person name="Ohkuma M."/>
        </authorList>
    </citation>
    <scope>NUCLEOTIDE SEQUENCE</scope>
    <source>
        <strain evidence="1">JCM 4369</strain>
    </source>
</reference>
<accession>A0A918IFW8</accession>
<evidence type="ECO:0000313" key="2">
    <source>
        <dbReference type="Proteomes" id="UP000618795"/>
    </source>
</evidence>
<evidence type="ECO:0000313" key="1">
    <source>
        <dbReference type="EMBL" id="GGV12756.1"/>
    </source>
</evidence>
<dbReference type="EMBL" id="BMTD01000015">
    <property type="protein sequence ID" value="GGV12756.1"/>
    <property type="molecule type" value="Genomic_DNA"/>
</dbReference>
<dbReference type="RefSeq" id="WP_191876558.1">
    <property type="nucleotide sequence ID" value="NZ_BMTD01000015.1"/>
</dbReference>
<organism evidence="1 2">
    <name type="scientific">Streptomyces filipinensis</name>
    <dbReference type="NCBI Taxonomy" id="66887"/>
    <lineage>
        <taxon>Bacteria</taxon>
        <taxon>Bacillati</taxon>
        <taxon>Actinomycetota</taxon>
        <taxon>Actinomycetes</taxon>
        <taxon>Kitasatosporales</taxon>
        <taxon>Streptomycetaceae</taxon>
        <taxon>Streptomyces</taxon>
    </lineage>
</organism>